<evidence type="ECO:0000256" key="2">
    <source>
        <dbReference type="ARBA" id="ARBA00023033"/>
    </source>
</evidence>
<dbReference type="InterPro" id="IPR001128">
    <property type="entry name" value="Cyt_P450"/>
</dbReference>
<comment type="similarity">
    <text evidence="1">Belongs to the cytochrome P450 family.</text>
</comment>
<dbReference type="SUPFAM" id="SSF48264">
    <property type="entry name" value="Cytochrome P450"/>
    <property type="match status" value="1"/>
</dbReference>
<evidence type="ECO:0000313" key="3">
    <source>
        <dbReference type="EMBL" id="RWS23469.1"/>
    </source>
</evidence>
<dbReference type="EMBL" id="NCKV01006398">
    <property type="protein sequence ID" value="RWS23469.1"/>
    <property type="molecule type" value="Genomic_DNA"/>
</dbReference>
<dbReference type="GO" id="GO:0016705">
    <property type="term" value="F:oxidoreductase activity, acting on paired donors, with incorporation or reduction of molecular oxygen"/>
    <property type="evidence" value="ECO:0007669"/>
    <property type="project" value="InterPro"/>
</dbReference>
<evidence type="ECO:0000313" key="4">
    <source>
        <dbReference type="Proteomes" id="UP000288716"/>
    </source>
</evidence>
<dbReference type="GO" id="GO:0020037">
    <property type="term" value="F:heme binding"/>
    <property type="evidence" value="ECO:0007669"/>
    <property type="project" value="InterPro"/>
</dbReference>
<accession>A0A443S7F0</accession>
<dbReference type="AlphaFoldDB" id="A0A443S7F0"/>
<keyword evidence="2" id="KW-0503">Monooxygenase</keyword>
<organism evidence="3 4">
    <name type="scientific">Leptotrombidium deliense</name>
    <dbReference type="NCBI Taxonomy" id="299467"/>
    <lineage>
        <taxon>Eukaryota</taxon>
        <taxon>Metazoa</taxon>
        <taxon>Ecdysozoa</taxon>
        <taxon>Arthropoda</taxon>
        <taxon>Chelicerata</taxon>
        <taxon>Arachnida</taxon>
        <taxon>Acari</taxon>
        <taxon>Acariformes</taxon>
        <taxon>Trombidiformes</taxon>
        <taxon>Prostigmata</taxon>
        <taxon>Anystina</taxon>
        <taxon>Parasitengona</taxon>
        <taxon>Trombiculoidea</taxon>
        <taxon>Trombiculidae</taxon>
        <taxon>Leptotrombidium</taxon>
    </lineage>
</organism>
<dbReference type="VEuPathDB" id="VectorBase:LDEU008571"/>
<comment type="caution">
    <text evidence="3">The sequence shown here is derived from an EMBL/GenBank/DDBJ whole genome shotgun (WGS) entry which is preliminary data.</text>
</comment>
<sequence>MGKSDFSWKIHDICDDLIGYLKEERVITNLPLYTTNFTSNVISTLLYGKKYHPNDPKFRELMKCVETIMGTGQDTYFYLTGPLFTILLKSQSKLWKNLLRSIDHIYDLMNERLKDRFESNERIVDENNDILDYILNDLRINNSPLFDSNQDIF</sequence>
<dbReference type="Pfam" id="PF00067">
    <property type="entry name" value="p450"/>
    <property type="match status" value="1"/>
</dbReference>
<gene>
    <name evidence="3" type="ORF">B4U80_13371</name>
</gene>
<keyword evidence="2" id="KW-0560">Oxidoreductase</keyword>
<evidence type="ECO:0008006" key="5">
    <source>
        <dbReference type="Google" id="ProtNLM"/>
    </source>
</evidence>
<name>A0A443S7F0_9ACAR</name>
<protein>
    <recommendedName>
        <fullName evidence="5">Cytochrome P450 2U1-like protein</fullName>
    </recommendedName>
</protein>
<dbReference type="Proteomes" id="UP000288716">
    <property type="component" value="Unassembled WGS sequence"/>
</dbReference>
<dbReference type="GO" id="GO:0005506">
    <property type="term" value="F:iron ion binding"/>
    <property type="evidence" value="ECO:0007669"/>
    <property type="project" value="InterPro"/>
</dbReference>
<dbReference type="GO" id="GO:0004497">
    <property type="term" value="F:monooxygenase activity"/>
    <property type="evidence" value="ECO:0007669"/>
    <property type="project" value="UniProtKB-KW"/>
</dbReference>
<keyword evidence="4" id="KW-1185">Reference proteome</keyword>
<dbReference type="Gene3D" id="1.10.630.10">
    <property type="entry name" value="Cytochrome P450"/>
    <property type="match status" value="1"/>
</dbReference>
<proteinExistence type="inferred from homology"/>
<dbReference type="InterPro" id="IPR036396">
    <property type="entry name" value="Cyt_P450_sf"/>
</dbReference>
<reference evidence="3 4" key="1">
    <citation type="journal article" date="2018" name="Gigascience">
        <title>Genomes of trombidid mites reveal novel predicted allergens and laterally-transferred genes associated with secondary metabolism.</title>
        <authorList>
            <person name="Dong X."/>
            <person name="Chaisiri K."/>
            <person name="Xia D."/>
            <person name="Armstrong S.D."/>
            <person name="Fang Y."/>
            <person name="Donnelly M.J."/>
            <person name="Kadowaki T."/>
            <person name="McGarry J.W."/>
            <person name="Darby A.C."/>
            <person name="Makepeace B.L."/>
        </authorList>
    </citation>
    <scope>NUCLEOTIDE SEQUENCE [LARGE SCALE GENOMIC DNA]</scope>
    <source>
        <strain evidence="3">UoL-UT</strain>
    </source>
</reference>
<evidence type="ECO:0000256" key="1">
    <source>
        <dbReference type="ARBA" id="ARBA00010617"/>
    </source>
</evidence>